<organism evidence="8">
    <name type="scientific">Prasinoderma coloniale</name>
    <dbReference type="NCBI Taxonomy" id="156133"/>
    <lineage>
        <taxon>Eukaryota</taxon>
        <taxon>Viridiplantae</taxon>
        <taxon>Prasinodermophyta</taxon>
        <taxon>Prasinodermophyceae</taxon>
        <taxon>Prasinodermales</taxon>
        <taxon>Prasinodermaceae</taxon>
        <taxon>Prasinoderma</taxon>
    </lineage>
</organism>
<sequence>MASAGGGAGNVPARAMQLVDDPDRQQALAMAATQATPVTQGRSGATATDAPAPGATGSLPGPSADFQPVQSGGTLQPAGTLIGRQGTVASVYSNGFKLRVTDGYSWRKYGQKHGYVLPRDALGQPIHGAEKIPVMRSYYRCTVKGCTARRKVEKSDTEVLSVTYEGKHNHEPSSASPEQLRARVEAQSITTVYSMSDAPPPTPEATQGARKQSSVSPTAAGTPADDQLRLANAGEDATATECEPPAKKARKGDHSTTSPGSSGHSSGGRAGAHPAFDAHEIGRDGYRWRKYGQKSLKNNKYPRSYFKCTHPGCNVRKHMERHPNNPAQIITVYEGQHNHLPTNTSVVEPLPSPIAPEAITQAQQRAAQAAQAAQHAAVRQQQGQAAHHHQQLAQMPPPPLPMQHKPPVSPLATPASVLPFGGTSLHVAAHAPFGHAQAHTPPSLSPIGHNHSPQRYGHSPPQTFDQALAGASFGDGGLSLAAPPHQVAIAAAGAPPTIGAPQLSPTTNTVHGHIHTAWPQTLPSTAATHHLHPQPLAPLSMLDPSVPAAELVGSAGVPSPTTLTPPPSFRASAPTQAPSFVYRGTAYTHKNHE</sequence>
<dbReference type="InterPro" id="IPR003657">
    <property type="entry name" value="WRKY_dom"/>
</dbReference>
<feature type="domain" description="WRKY" evidence="7">
    <location>
        <begin position="277"/>
        <end position="339"/>
    </location>
</feature>
<feature type="compositionally biased region" description="Low complexity" evidence="6">
    <location>
        <begin position="255"/>
        <end position="264"/>
    </location>
</feature>
<evidence type="ECO:0000256" key="6">
    <source>
        <dbReference type="SAM" id="MobiDB-lite"/>
    </source>
</evidence>
<evidence type="ECO:0000256" key="4">
    <source>
        <dbReference type="ARBA" id="ARBA00023163"/>
    </source>
</evidence>
<dbReference type="EMBL" id="HBDZ01001520">
    <property type="protein sequence ID" value="CAD8229868.1"/>
    <property type="molecule type" value="Transcribed_RNA"/>
</dbReference>
<feature type="region of interest" description="Disordered" evidence="6">
    <location>
        <begin position="557"/>
        <end position="576"/>
    </location>
</feature>
<dbReference type="PANTHER" id="PTHR31221:SF334">
    <property type="entry name" value="WRKY TRANSCRIPTION FACTOR 57-RELATED"/>
    <property type="match status" value="1"/>
</dbReference>
<comment type="subcellular location">
    <subcellularLocation>
        <location evidence="1">Nucleus</location>
    </subcellularLocation>
</comment>
<dbReference type="Pfam" id="PF03106">
    <property type="entry name" value="WRKY"/>
    <property type="match status" value="2"/>
</dbReference>
<feature type="region of interest" description="Disordered" evidence="6">
    <location>
        <begin position="1"/>
        <end position="65"/>
    </location>
</feature>
<evidence type="ECO:0000259" key="7">
    <source>
        <dbReference type="PROSITE" id="PS50811"/>
    </source>
</evidence>
<feature type="region of interest" description="Disordered" evidence="6">
    <location>
        <begin position="194"/>
        <end position="274"/>
    </location>
</feature>
<dbReference type="SUPFAM" id="SSF118290">
    <property type="entry name" value="WRKY DNA-binding domain"/>
    <property type="match status" value="2"/>
</dbReference>
<evidence type="ECO:0000256" key="1">
    <source>
        <dbReference type="ARBA" id="ARBA00004123"/>
    </source>
</evidence>
<reference evidence="8" key="1">
    <citation type="submission" date="2021-01" db="EMBL/GenBank/DDBJ databases">
        <authorList>
            <person name="Corre E."/>
            <person name="Pelletier E."/>
            <person name="Niang G."/>
            <person name="Scheremetjew M."/>
            <person name="Finn R."/>
            <person name="Kale V."/>
            <person name="Holt S."/>
            <person name="Cochrane G."/>
            <person name="Meng A."/>
            <person name="Brown T."/>
            <person name="Cohen L."/>
        </authorList>
    </citation>
    <scope>NUCLEOTIDE SEQUENCE</scope>
    <source>
        <strain evidence="8">CCMP1413</strain>
    </source>
</reference>
<keyword evidence="5" id="KW-0539">Nucleus</keyword>
<evidence type="ECO:0000256" key="5">
    <source>
        <dbReference type="ARBA" id="ARBA00023242"/>
    </source>
</evidence>
<feature type="region of interest" description="Disordered" evidence="6">
    <location>
        <begin position="435"/>
        <end position="460"/>
    </location>
</feature>
<evidence type="ECO:0000256" key="2">
    <source>
        <dbReference type="ARBA" id="ARBA00023015"/>
    </source>
</evidence>
<feature type="compositionally biased region" description="Low complexity" evidence="6">
    <location>
        <begin position="44"/>
        <end position="57"/>
    </location>
</feature>
<dbReference type="PROSITE" id="PS50811">
    <property type="entry name" value="WRKY"/>
    <property type="match status" value="2"/>
</dbReference>
<keyword evidence="4" id="KW-0804">Transcription</keyword>
<proteinExistence type="predicted"/>
<feature type="compositionally biased region" description="Low complexity" evidence="6">
    <location>
        <begin position="25"/>
        <end position="36"/>
    </location>
</feature>
<dbReference type="InterPro" id="IPR044810">
    <property type="entry name" value="WRKY_plant"/>
</dbReference>
<dbReference type="InterPro" id="IPR036576">
    <property type="entry name" value="WRKY_dom_sf"/>
</dbReference>
<dbReference type="GO" id="GO:0003700">
    <property type="term" value="F:DNA-binding transcription factor activity"/>
    <property type="evidence" value="ECO:0007669"/>
    <property type="project" value="InterPro"/>
</dbReference>
<dbReference type="AlphaFoldDB" id="A0A7R9TAU9"/>
<feature type="region of interest" description="Disordered" evidence="6">
    <location>
        <begin position="370"/>
        <end position="415"/>
    </location>
</feature>
<dbReference type="Gene3D" id="2.20.25.80">
    <property type="entry name" value="WRKY domain"/>
    <property type="match status" value="2"/>
</dbReference>
<evidence type="ECO:0000256" key="3">
    <source>
        <dbReference type="ARBA" id="ARBA00023125"/>
    </source>
</evidence>
<feature type="compositionally biased region" description="Polar residues" evidence="6">
    <location>
        <begin position="209"/>
        <end position="219"/>
    </location>
</feature>
<dbReference type="SMART" id="SM00774">
    <property type="entry name" value="WRKY"/>
    <property type="match status" value="2"/>
</dbReference>
<evidence type="ECO:0000313" key="8">
    <source>
        <dbReference type="EMBL" id="CAD8229868.1"/>
    </source>
</evidence>
<keyword evidence="2" id="KW-0805">Transcription regulation</keyword>
<feature type="domain" description="WRKY" evidence="7">
    <location>
        <begin position="101"/>
        <end position="173"/>
    </location>
</feature>
<name>A0A7R9TAU9_9VIRI</name>
<dbReference type="GO" id="GO:0043565">
    <property type="term" value="F:sequence-specific DNA binding"/>
    <property type="evidence" value="ECO:0007669"/>
    <property type="project" value="InterPro"/>
</dbReference>
<keyword evidence="3" id="KW-0238">DNA-binding</keyword>
<dbReference type="GO" id="GO:0005634">
    <property type="term" value="C:nucleus"/>
    <property type="evidence" value="ECO:0007669"/>
    <property type="project" value="UniProtKB-SubCell"/>
</dbReference>
<feature type="compositionally biased region" description="Low complexity" evidence="6">
    <location>
        <begin position="370"/>
        <end position="385"/>
    </location>
</feature>
<dbReference type="PANTHER" id="PTHR31221">
    <property type="entry name" value="WRKY TRANSCRIPTION FACTOR PROTEIN 1-RELATED"/>
    <property type="match status" value="1"/>
</dbReference>
<gene>
    <name evidence="8" type="ORF">PCOL08062_LOCUS1207</name>
</gene>
<accession>A0A7R9TAU9</accession>
<protein>
    <recommendedName>
        <fullName evidence="7">WRKY domain-containing protein</fullName>
    </recommendedName>
</protein>